<name>K4I4F7_9CAUD</name>
<dbReference type="Proteomes" id="UP000008061">
    <property type="component" value="Segment"/>
</dbReference>
<sequence>MDNCKEFKTLGASNAWAKEQHLLWYTNFIKDSGYDPVDGLKERAGKNVKYVTVKVGRTYQLFYKEG</sequence>
<evidence type="ECO:0000313" key="1">
    <source>
        <dbReference type="EMBL" id="AFU63160.1"/>
    </source>
</evidence>
<accession>K4I4F7</accession>
<keyword evidence="2" id="KW-1185">Reference proteome</keyword>
<proteinExistence type="predicted"/>
<protein>
    <submittedName>
        <fullName evidence="1">Uncharacterized protein</fullName>
    </submittedName>
</protein>
<reference evidence="1 2" key="1">
    <citation type="journal article" date="2012" name="Appl. Environ. Microbiol.">
        <title>Characterization of Two Virulent Phages of Lactobacillus plantarum.</title>
        <authorList>
            <person name="Briggiler Marco M."/>
            <person name="Garneau J.E."/>
            <person name="Tremblay D."/>
            <person name="Quiberoni A."/>
            <person name="Moineau S."/>
        </authorList>
    </citation>
    <scope>NUCLEOTIDE SEQUENCE [LARGE SCALE GENOMIC DNA]</scope>
</reference>
<organism evidence="1 2">
    <name type="scientific">Lactobacillus phage ATCC 8014-B2</name>
    <dbReference type="NCBI Taxonomy" id="1225795"/>
    <lineage>
        <taxon>Viruses</taxon>
        <taxon>Duplodnaviria</taxon>
        <taxon>Heunggongvirae</taxon>
        <taxon>Uroviricota</taxon>
        <taxon>Caudoviricetes</taxon>
        <taxon>Tybeckvirinae</taxon>
        <taxon>Douglaswolinvirus</taxon>
        <taxon>Douglaswolinvirus B2</taxon>
    </lineage>
</organism>
<evidence type="ECO:0000313" key="2">
    <source>
        <dbReference type="Proteomes" id="UP000008061"/>
    </source>
</evidence>
<gene>
    <name evidence="1" type="ORF">8014-B2_0093</name>
</gene>
<dbReference type="EMBL" id="JX486088">
    <property type="protein sequence ID" value="AFU63160.1"/>
    <property type="molecule type" value="Genomic_DNA"/>
</dbReference>